<evidence type="ECO:0000256" key="2">
    <source>
        <dbReference type="PIRNR" id="PIRNR006276"/>
    </source>
</evidence>
<comment type="subcellular location">
    <subcellularLocation>
        <location evidence="2">Cytoplasm</location>
    </subcellularLocation>
</comment>
<accession>A0A7M3MI44</accession>
<feature type="domain" description="UspA" evidence="3">
    <location>
        <begin position="2"/>
        <end position="140"/>
    </location>
</feature>
<dbReference type="Gene3D" id="3.40.50.620">
    <property type="entry name" value="HUPs"/>
    <property type="match status" value="1"/>
</dbReference>
<evidence type="ECO:0000313" key="5">
    <source>
        <dbReference type="Proteomes" id="UP000448292"/>
    </source>
</evidence>
<gene>
    <name evidence="4" type="ORF">DPQ33_02710</name>
</gene>
<sequence>MKILVALDNSDFAKRVLEKALQVAKTTEGATLTAINVVNFTPYFLNVGEMPPDVQKNIRAHADKLTSWAKEQAQAQGLTMDTAVEESYSPADAIVKYAEKNKFDLIVIGHKGASAIERFLVGSVAVNVVSHAHCSVLVVR</sequence>
<dbReference type="InterPro" id="IPR014729">
    <property type="entry name" value="Rossmann-like_a/b/a_fold"/>
</dbReference>
<keyword evidence="5" id="KW-1185">Reference proteome</keyword>
<evidence type="ECO:0000259" key="3">
    <source>
        <dbReference type="Pfam" id="PF00582"/>
    </source>
</evidence>
<keyword evidence="2" id="KW-0963">Cytoplasm</keyword>
<dbReference type="PRINTS" id="PR01438">
    <property type="entry name" value="UNVRSLSTRESS"/>
</dbReference>
<name>A0A7M3MI44_9BACT</name>
<dbReference type="Proteomes" id="UP000448292">
    <property type="component" value="Unassembled WGS sequence"/>
</dbReference>
<dbReference type="InterPro" id="IPR006016">
    <property type="entry name" value="UspA"/>
</dbReference>
<dbReference type="Pfam" id="PF00582">
    <property type="entry name" value="Usp"/>
    <property type="match status" value="1"/>
</dbReference>
<reference evidence="4 5" key="1">
    <citation type="submission" date="2018-06" db="EMBL/GenBank/DDBJ databases">
        <title>Complete genome of Desulfovibrio indonesiensis P37SLT.</title>
        <authorList>
            <person name="Crispim J.S."/>
            <person name="Vidigal P.M.P."/>
            <person name="Silva L.C.F."/>
            <person name="Laguardia C.N."/>
            <person name="Araujo L.C."/>
            <person name="Dias R.S."/>
            <person name="Sousa M.P."/>
            <person name="Paula S.O."/>
            <person name="Silva C."/>
        </authorList>
    </citation>
    <scope>NUCLEOTIDE SEQUENCE [LARGE SCALE GENOMIC DNA]</scope>
    <source>
        <strain evidence="4 5">P37SLT</strain>
    </source>
</reference>
<evidence type="ECO:0000256" key="1">
    <source>
        <dbReference type="ARBA" id="ARBA00008791"/>
    </source>
</evidence>
<dbReference type="PANTHER" id="PTHR46268">
    <property type="entry name" value="STRESS RESPONSE PROTEIN NHAX"/>
    <property type="match status" value="1"/>
</dbReference>
<protein>
    <recommendedName>
        <fullName evidence="2">Universal stress protein</fullName>
    </recommendedName>
</protein>
<organism evidence="4 5">
    <name type="scientific">Oceanidesulfovibrio indonesiensis</name>
    <dbReference type="NCBI Taxonomy" id="54767"/>
    <lineage>
        <taxon>Bacteria</taxon>
        <taxon>Pseudomonadati</taxon>
        <taxon>Thermodesulfobacteriota</taxon>
        <taxon>Desulfovibrionia</taxon>
        <taxon>Desulfovibrionales</taxon>
        <taxon>Desulfovibrionaceae</taxon>
        <taxon>Oceanidesulfovibrio</taxon>
    </lineage>
</organism>
<dbReference type="OrthoDB" id="5509188at2"/>
<dbReference type="AlphaFoldDB" id="A0A7M3MI44"/>
<dbReference type="PIRSF" id="PIRSF006276">
    <property type="entry name" value="UspA"/>
    <property type="match status" value="1"/>
</dbReference>
<dbReference type="EMBL" id="QMIE01000002">
    <property type="protein sequence ID" value="TVM19289.1"/>
    <property type="molecule type" value="Genomic_DNA"/>
</dbReference>
<proteinExistence type="inferred from homology"/>
<comment type="caution">
    <text evidence="4">The sequence shown here is derived from an EMBL/GenBank/DDBJ whole genome shotgun (WGS) entry which is preliminary data.</text>
</comment>
<dbReference type="InterPro" id="IPR006015">
    <property type="entry name" value="Universal_stress_UspA"/>
</dbReference>
<dbReference type="PANTHER" id="PTHR46268:SF6">
    <property type="entry name" value="UNIVERSAL STRESS PROTEIN UP12"/>
    <property type="match status" value="1"/>
</dbReference>
<comment type="similarity">
    <text evidence="1 2">Belongs to the universal stress protein A family.</text>
</comment>
<evidence type="ECO:0000313" key="4">
    <source>
        <dbReference type="EMBL" id="TVM19289.1"/>
    </source>
</evidence>
<dbReference type="SUPFAM" id="SSF52402">
    <property type="entry name" value="Adenine nucleotide alpha hydrolases-like"/>
    <property type="match status" value="1"/>
</dbReference>
<dbReference type="GO" id="GO:0005737">
    <property type="term" value="C:cytoplasm"/>
    <property type="evidence" value="ECO:0007669"/>
    <property type="project" value="UniProtKB-SubCell"/>
</dbReference>
<dbReference type="RefSeq" id="WP_144301647.1">
    <property type="nucleotide sequence ID" value="NZ_QMIE01000002.1"/>
</dbReference>
<dbReference type="CDD" id="cd00293">
    <property type="entry name" value="USP-like"/>
    <property type="match status" value="1"/>
</dbReference>